<accession>A0A955RKR4</accession>
<feature type="compositionally biased region" description="Basic and acidic residues" evidence="1">
    <location>
        <begin position="370"/>
        <end position="385"/>
    </location>
</feature>
<dbReference type="AlphaFoldDB" id="A0A955RKR4"/>
<evidence type="ECO:0000313" key="2">
    <source>
        <dbReference type="EMBL" id="MCA9385722.1"/>
    </source>
</evidence>
<feature type="region of interest" description="Disordered" evidence="1">
    <location>
        <begin position="423"/>
        <end position="483"/>
    </location>
</feature>
<sequence length="483" mass="54844">MSQLSLLENSKKILIVTPDLLSYDSICSAVVLSKLLTRQGKEVQILTNKEEYERKFSEDIKVDQGIITDKVLSKNFKASLPSNREIDTIEVVEENNAFNIVIKTKSGRLIHEQIAFERSESEFDLVITLGLLTPESSQEYMKSFSSSINAEKTLNIHYSKSTINADSHVSLKTYTLSEIIKHIAEELSLALTNEDATYLLAGLLSNTHSLKVNTTKKTILNLYELVYTHNGNVRHANSFIHRSINKEQSIWFKEVFNDIQKEDFFVHSHVNNELVDGDLISRLTLEDKSPLMRISNCKVSLVTVRLNNRTYGILQTQPGTISTLDLTKDYTVVGDKVFVQFWTNQTPKEVVASIRSSLSLTSRTEQNQQEEPKKERREEMEEPRKVVSSLLEEEIKAKSNEKEFIPKLSPEAEAALERNNVRNVTEEEKMTIPPQTITNKNEDSAIDPTPPAAPFAFEPQFTPSNYNPLPAVEEDEEFSLEAK</sequence>
<evidence type="ECO:0000256" key="1">
    <source>
        <dbReference type="SAM" id="MobiDB-lite"/>
    </source>
</evidence>
<feature type="compositionally biased region" description="Acidic residues" evidence="1">
    <location>
        <begin position="472"/>
        <end position="483"/>
    </location>
</feature>
<dbReference type="Proteomes" id="UP000754563">
    <property type="component" value="Unassembled WGS sequence"/>
</dbReference>
<feature type="compositionally biased region" description="Low complexity" evidence="1">
    <location>
        <begin position="359"/>
        <end position="369"/>
    </location>
</feature>
<feature type="region of interest" description="Disordered" evidence="1">
    <location>
        <begin position="359"/>
        <end position="385"/>
    </location>
</feature>
<protein>
    <submittedName>
        <fullName evidence="2">Uncharacterized protein</fullName>
    </submittedName>
</protein>
<proteinExistence type="predicted"/>
<comment type="caution">
    <text evidence="2">The sequence shown here is derived from an EMBL/GenBank/DDBJ whole genome shotgun (WGS) entry which is preliminary data.</text>
</comment>
<name>A0A955RKR4_9BACT</name>
<dbReference type="EMBL" id="JAGQLH010000040">
    <property type="protein sequence ID" value="MCA9385722.1"/>
    <property type="molecule type" value="Genomic_DNA"/>
</dbReference>
<gene>
    <name evidence="2" type="ORF">KC717_03680</name>
</gene>
<reference evidence="2" key="2">
    <citation type="journal article" date="2021" name="Microbiome">
        <title>Successional dynamics and alternative stable states in a saline activated sludge microbial community over 9 years.</title>
        <authorList>
            <person name="Wang Y."/>
            <person name="Ye J."/>
            <person name="Ju F."/>
            <person name="Liu L."/>
            <person name="Boyd J.A."/>
            <person name="Deng Y."/>
            <person name="Parks D.H."/>
            <person name="Jiang X."/>
            <person name="Yin X."/>
            <person name="Woodcroft B.J."/>
            <person name="Tyson G.W."/>
            <person name="Hugenholtz P."/>
            <person name="Polz M.F."/>
            <person name="Zhang T."/>
        </authorList>
    </citation>
    <scope>NUCLEOTIDE SEQUENCE</scope>
    <source>
        <strain evidence="2">HKST-UBA11</strain>
    </source>
</reference>
<organism evidence="2 3">
    <name type="scientific">Candidatus Dojkabacteria bacterium</name>
    <dbReference type="NCBI Taxonomy" id="2099670"/>
    <lineage>
        <taxon>Bacteria</taxon>
        <taxon>Candidatus Dojkabacteria</taxon>
    </lineage>
</organism>
<dbReference type="InterPro" id="IPR038763">
    <property type="entry name" value="DHH_sf"/>
</dbReference>
<reference evidence="2" key="1">
    <citation type="submission" date="2020-04" db="EMBL/GenBank/DDBJ databases">
        <authorList>
            <person name="Zhang T."/>
        </authorList>
    </citation>
    <scope>NUCLEOTIDE SEQUENCE</scope>
    <source>
        <strain evidence="2">HKST-UBA11</strain>
    </source>
</reference>
<dbReference type="Gene3D" id="3.90.1640.10">
    <property type="entry name" value="inorganic pyrophosphatase (n-terminal core)"/>
    <property type="match status" value="1"/>
</dbReference>
<dbReference type="SUPFAM" id="SSF64182">
    <property type="entry name" value="DHH phosphoesterases"/>
    <property type="match status" value="1"/>
</dbReference>
<feature type="compositionally biased region" description="Low complexity" evidence="1">
    <location>
        <begin position="454"/>
        <end position="463"/>
    </location>
</feature>
<evidence type="ECO:0000313" key="3">
    <source>
        <dbReference type="Proteomes" id="UP000754563"/>
    </source>
</evidence>